<comment type="subunit">
    <text evidence="6">Part of the 30S ribosomal subunit. Contacts proteins S9 and S11.</text>
</comment>
<keyword evidence="3 6" id="KW-0694">RNA-binding</keyword>
<evidence type="ECO:0000256" key="1">
    <source>
        <dbReference type="ARBA" id="ARBA00007151"/>
    </source>
</evidence>
<dbReference type="InterPro" id="IPR005717">
    <property type="entry name" value="Ribosomal_uS7_bac/org-type"/>
</dbReference>
<protein>
    <recommendedName>
        <fullName evidence="6">Small ribosomal subunit protein uS7</fullName>
    </recommendedName>
</protein>
<proteinExistence type="inferred from homology"/>
<evidence type="ECO:0000256" key="6">
    <source>
        <dbReference type="HAMAP-Rule" id="MF_00480"/>
    </source>
</evidence>
<evidence type="ECO:0000256" key="3">
    <source>
        <dbReference type="ARBA" id="ARBA00022884"/>
    </source>
</evidence>
<comment type="function">
    <text evidence="6">One of the primary rRNA binding proteins, it binds directly to 16S rRNA where it nucleates assembly of the head domain of the 30S subunit. Is located at the subunit interface close to the decoding center, probably blocks exit of the E-site tRNA.</text>
</comment>
<evidence type="ECO:0000256" key="2">
    <source>
        <dbReference type="ARBA" id="ARBA00022730"/>
    </source>
</evidence>
<dbReference type="Proteomes" id="UP000229098">
    <property type="component" value="Unassembled WGS sequence"/>
</dbReference>
<dbReference type="InterPro" id="IPR000235">
    <property type="entry name" value="Ribosomal_uS7"/>
</dbReference>
<dbReference type="InterPro" id="IPR036823">
    <property type="entry name" value="Ribosomal_uS7_dom_sf"/>
</dbReference>
<dbReference type="GO" id="GO:0015935">
    <property type="term" value="C:small ribosomal subunit"/>
    <property type="evidence" value="ECO:0007669"/>
    <property type="project" value="InterPro"/>
</dbReference>
<dbReference type="Gene3D" id="1.10.455.10">
    <property type="entry name" value="Ribosomal protein S7 domain"/>
    <property type="match status" value="1"/>
</dbReference>
<sequence>MRRKRNYARNIAPDTKWESKRLARFINVIMWDGKKTVAEKVVYDALDIVGKKASVENPITVFDLALDNVAPNVEVRSRRVGGANYQVPVEVRGTRRMALAMRWVISAARARKGMPMAQRLSEEIIAASNNEGTAIKKKQDTHRMADANKAFAHFKF</sequence>
<dbReference type="EMBL" id="PFEF01000003">
    <property type="protein sequence ID" value="PJE64815.1"/>
    <property type="molecule type" value="Genomic_DNA"/>
</dbReference>
<dbReference type="FunFam" id="1.10.455.10:FF:000001">
    <property type="entry name" value="30S ribosomal protein S7"/>
    <property type="match status" value="1"/>
</dbReference>
<keyword evidence="6" id="KW-0820">tRNA-binding</keyword>
<dbReference type="NCBIfam" id="TIGR01029">
    <property type="entry name" value="rpsG_bact"/>
    <property type="match status" value="1"/>
</dbReference>
<accession>A0A2M8KY06</accession>
<dbReference type="GO" id="GO:0000049">
    <property type="term" value="F:tRNA binding"/>
    <property type="evidence" value="ECO:0007669"/>
    <property type="project" value="UniProtKB-UniRule"/>
</dbReference>
<organism evidence="8 9">
    <name type="scientific">Candidatus Ryanbacteria bacterium CG10_big_fil_rev_8_21_14_0_10_43_42</name>
    <dbReference type="NCBI Taxonomy" id="1974864"/>
    <lineage>
        <taxon>Bacteria</taxon>
        <taxon>Candidatus Ryaniibacteriota</taxon>
    </lineage>
</organism>
<dbReference type="InterPro" id="IPR023798">
    <property type="entry name" value="Ribosomal_uS7_dom"/>
</dbReference>
<evidence type="ECO:0000256" key="5">
    <source>
        <dbReference type="ARBA" id="ARBA00023274"/>
    </source>
</evidence>
<reference evidence="9" key="1">
    <citation type="submission" date="2017-09" db="EMBL/GenBank/DDBJ databases">
        <title>Depth-based differentiation of microbial function through sediment-hosted aquifers and enrichment of novel symbionts in the deep terrestrial subsurface.</title>
        <authorList>
            <person name="Probst A.J."/>
            <person name="Ladd B."/>
            <person name="Jarett J.K."/>
            <person name="Geller-Mcgrath D.E."/>
            <person name="Sieber C.M.K."/>
            <person name="Emerson J.B."/>
            <person name="Anantharaman K."/>
            <person name="Thomas B.C."/>
            <person name="Malmstrom R."/>
            <person name="Stieglmeier M."/>
            <person name="Klingl A."/>
            <person name="Woyke T."/>
            <person name="Ryan C.M."/>
            <person name="Banfield J.F."/>
        </authorList>
    </citation>
    <scope>NUCLEOTIDE SEQUENCE [LARGE SCALE GENOMIC DNA]</scope>
</reference>
<dbReference type="AlphaFoldDB" id="A0A2M8KY06"/>
<gene>
    <name evidence="6" type="primary">rpsG</name>
    <name evidence="8" type="ORF">COU90_00940</name>
</gene>
<keyword evidence="2 6" id="KW-0699">rRNA-binding</keyword>
<comment type="caution">
    <text evidence="8">The sequence shown here is derived from an EMBL/GenBank/DDBJ whole genome shotgun (WGS) entry which is preliminary data.</text>
</comment>
<comment type="similarity">
    <text evidence="1 6">Belongs to the universal ribosomal protein uS7 family.</text>
</comment>
<evidence type="ECO:0000259" key="7">
    <source>
        <dbReference type="Pfam" id="PF00177"/>
    </source>
</evidence>
<dbReference type="GO" id="GO:0019843">
    <property type="term" value="F:rRNA binding"/>
    <property type="evidence" value="ECO:0007669"/>
    <property type="project" value="UniProtKB-UniRule"/>
</dbReference>
<feature type="domain" description="Small ribosomal subunit protein uS7" evidence="7">
    <location>
        <begin position="1"/>
        <end position="149"/>
    </location>
</feature>
<evidence type="ECO:0000313" key="8">
    <source>
        <dbReference type="EMBL" id="PJE64815.1"/>
    </source>
</evidence>
<dbReference type="GO" id="GO:0003735">
    <property type="term" value="F:structural constituent of ribosome"/>
    <property type="evidence" value="ECO:0007669"/>
    <property type="project" value="InterPro"/>
</dbReference>
<dbReference type="HAMAP" id="MF_00480_B">
    <property type="entry name" value="Ribosomal_uS7_B"/>
    <property type="match status" value="1"/>
</dbReference>
<keyword evidence="4 6" id="KW-0689">Ribosomal protein</keyword>
<dbReference type="PANTHER" id="PTHR11205">
    <property type="entry name" value="RIBOSOMAL PROTEIN S7"/>
    <property type="match status" value="1"/>
</dbReference>
<keyword evidence="5 6" id="KW-0687">Ribonucleoprotein</keyword>
<dbReference type="Pfam" id="PF00177">
    <property type="entry name" value="Ribosomal_S7"/>
    <property type="match status" value="1"/>
</dbReference>
<evidence type="ECO:0000256" key="4">
    <source>
        <dbReference type="ARBA" id="ARBA00022980"/>
    </source>
</evidence>
<evidence type="ECO:0000313" key="9">
    <source>
        <dbReference type="Proteomes" id="UP000229098"/>
    </source>
</evidence>
<dbReference type="PIRSF" id="PIRSF002122">
    <property type="entry name" value="RPS7p_RPS7a_RPS5e_RPS7o"/>
    <property type="match status" value="1"/>
</dbReference>
<dbReference type="CDD" id="cd14869">
    <property type="entry name" value="uS7_Bacteria"/>
    <property type="match status" value="1"/>
</dbReference>
<name>A0A2M8KY06_9BACT</name>
<dbReference type="GO" id="GO:0006412">
    <property type="term" value="P:translation"/>
    <property type="evidence" value="ECO:0007669"/>
    <property type="project" value="UniProtKB-UniRule"/>
</dbReference>
<dbReference type="SUPFAM" id="SSF47973">
    <property type="entry name" value="Ribosomal protein S7"/>
    <property type="match status" value="1"/>
</dbReference>